<gene>
    <name evidence="5 8" type="primary">speE</name>
    <name evidence="9" type="ORF">NCTC12219_00713</name>
    <name evidence="8" type="ORF">NCTC12221_01023</name>
</gene>
<comment type="caution">
    <text evidence="5 6">Lacks conserved residue(s) required for the propagation of feature annotation.</text>
</comment>
<dbReference type="PANTHER" id="PTHR11558">
    <property type="entry name" value="SPERMIDINE/SPERMINE SYNTHASE"/>
    <property type="match status" value="1"/>
</dbReference>
<dbReference type="UniPathway" id="UPA00248">
    <property type="reaction ID" value="UER00314"/>
</dbReference>
<dbReference type="RefSeq" id="WP_115026256.1">
    <property type="nucleotide sequence ID" value="NZ_UGHX01000001.1"/>
</dbReference>
<dbReference type="EMBL" id="UGHZ01000001">
    <property type="protein sequence ID" value="STP09578.1"/>
    <property type="molecule type" value="Genomic_DNA"/>
</dbReference>
<feature type="active site" description="Proton acceptor" evidence="5">
    <location>
        <position position="146"/>
    </location>
</feature>
<dbReference type="PROSITE" id="PS51006">
    <property type="entry name" value="PABS_2"/>
    <property type="match status" value="1"/>
</dbReference>
<dbReference type="Proteomes" id="UP000255335">
    <property type="component" value="Unassembled WGS sequence"/>
</dbReference>
<comment type="catalytic activity">
    <reaction evidence="5">
        <text>S-adenosyl 3-(methylsulfanyl)propylamine + putrescine = S-methyl-5'-thioadenosine + spermidine + H(+)</text>
        <dbReference type="Rhea" id="RHEA:12721"/>
        <dbReference type="ChEBI" id="CHEBI:15378"/>
        <dbReference type="ChEBI" id="CHEBI:17509"/>
        <dbReference type="ChEBI" id="CHEBI:57443"/>
        <dbReference type="ChEBI" id="CHEBI:57834"/>
        <dbReference type="ChEBI" id="CHEBI:326268"/>
        <dbReference type="EC" id="2.5.1.16"/>
    </reaction>
</comment>
<keyword evidence="4 5" id="KW-0620">Polyamine biosynthesis</keyword>
<keyword evidence="2 5" id="KW-0808">Transferase</keyword>
<evidence type="ECO:0000256" key="1">
    <source>
        <dbReference type="ARBA" id="ARBA00007867"/>
    </source>
</evidence>
<dbReference type="EMBL" id="UGHX01000001">
    <property type="protein sequence ID" value="STP10832.1"/>
    <property type="molecule type" value="Genomic_DNA"/>
</dbReference>
<dbReference type="InterPro" id="IPR037163">
    <property type="entry name" value="Spermidine_synt_N_sf"/>
</dbReference>
<dbReference type="HAMAP" id="MF_00198">
    <property type="entry name" value="Spermidine_synth"/>
    <property type="match status" value="1"/>
</dbReference>
<sequence>MWITRQLTPNFRQEYTIERKLVDSRSTHIVEIFKSADFDEVAMIDEKHLMLKKYLYIESELLSHIPLCVIQKPKNVLLFDSFNLEIAYECLKHNVSVDCVQGDRKSLDSLMSFLPHFHQVMQHKDFRLVAQAIDLEIKKYDVIIADSILNKHQIDGLSRMLTSEGILIIRNHHPLLEENLFIESLKYCEDFFQIIMPFFSHISILSDKSYIFASKRLHPCADMLLQKIDLLPQLQYYNAKIHENAFVLPNFLFDKLNGIARF</sequence>
<evidence type="ECO:0000256" key="2">
    <source>
        <dbReference type="ARBA" id="ARBA00022679"/>
    </source>
</evidence>
<dbReference type="InterPro" id="IPR030374">
    <property type="entry name" value="PABS"/>
</dbReference>
<comment type="function">
    <text evidence="5">Catalyzes the irreversible transfer of a propylamine group from the amino donor S-adenosylmethioninamine (decarboxy-AdoMet) to putrescine (1,4-diaminobutane) to yield spermidine.</text>
</comment>
<dbReference type="InterPro" id="IPR001045">
    <property type="entry name" value="Spermi_synthase"/>
</dbReference>
<dbReference type="InterPro" id="IPR035246">
    <property type="entry name" value="Spermidine_synt_N"/>
</dbReference>
<comment type="similarity">
    <text evidence="1 5">Belongs to the spermidine/spermine synthase family.</text>
</comment>
<dbReference type="GO" id="GO:0004766">
    <property type="term" value="F:spermidine synthase activity"/>
    <property type="evidence" value="ECO:0007669"/>
    <property type="project" value="UniProtKB-UniRule"/>
</dbReference>
<dbReference type="GO" id="GO:0005829">
    <property type="term" value="C:cytosol"/>
    <property type="evidence" value="ECO:0007669"/>
    <property type="project" value="TreeGrafter"/>
</dbReference>
<feature type="domain" description="PABS" evidence="7">
    <location>
        <begin position="1"/>
        <end position="129"/>
    </location>
</feature>
<evidence type="ECO:0000313" key="11">
    <source>
        <dbReference type="Proteomes" id="UP000255335"/>
    </source>
</evidence>
<evidence type="ECO:0000256" key="3">
    <source>
        <dbReference type="ARBA" id="ARBA00023066"/>
    </source>
</evidence>
<dbReference type="Pfam" id="PF17284">
    <property type="entry name" value="Spermine_synt_N"/>
    <property type="match status" value="1"/>
</dbReference>
<comment type="subunit">
    <text evidence="5">Homodimer or homotetramer.</text>
</comment>
<feature type="binding site" evidence="5">
    <location>
        <position position="83"/>
    </location>
    <ligand>
        <name>spermidine</name>
        <dbReference type="ChEBI" id="CHEBI:57834"/>
    </ligand>
</feature>
<evidence type="ECO:0000313" key="10">
    <source>
        <dbReference type="Proteomes" id="UP000255103"/>
    </source>
</evidence>
<dbReference type="NCBIfam" id="NF001811">
    <property type="entry name" value="PRK00536.1"/>
    <property type="match status" value="1"/>
</dbReference>
<dbReference type="Gene3D" id="2.30.140.10">
    <property type="entry name" value="Spermidine synthase, tetramerisation domain"/>
    <property type="match status" value="1"/>
</dbReference>
<protein>
    <recommendedName>
        <fullName evidence="5">Polyamine aminopropyltransferase</fullName>
    </recommendedName>
    <alternativeName>
        <fullName evidence="5">Putrescine aminopropyltransferase</fullName>
        <shortName evidence="5">PAPT</shortName>
    </alternativeName>
    <alternativeName>
        <fullName evidence="5">Spermidine synthase</fullName>
        <shortName evidence="5">SPDS</shortName>
        <shortName evidence="5">SPDSY</shortName>
        <ecNumber evidence="5">2.5.1.16</ecNumber>
    </alternativeName>
</protein>
<dbReference type="Pfam" id="PF01564">
    <property type="entry name" value="Spermine_synth"/>
    <property type="match status" value="1"/>
</dbReference>
<reference evidence="10 11" key="1">
    <citation type="submission" date="2018-06" db="EMBL/GenBank/DDBJ databases">
        <authorList>
            <consortium name="Pathogen Informatics"/>
            <person name="Doyle S."/>
        </authorList>
    </citation>
    <scope>NUCLEOTIDE SEQUENCE [LARGE SCALE GENOMIC DNA]</scope>
    <source>
        <strain evidence="9 10">NCTC12219</strain>
        <strain evidence="8 11">NCTC12221</strain>
    </source>
</reference>
<dbReference type="AlphaFoldDB" id="A0A377JPD1"/>
<evidence type="ECO:0000313" key="8">
    <source>
        <dbReference type="EMBL" id="STP09578.1"/>
    </source>
</evidence>
<name>A0A377JPD1_9HELI</name>
<dbReference type="SUPFAM" id="SSF53335">
    <property type="entry name" value="S-adenosyl-L-methionine-dependent methyltransferases"/>
    <property type="match status" value="1"/>
</dbReference>
<proteinExistence type="inferred from homology"/>
<dbReference type="GO" id="GO:0008295">
    <property type="term" value="P:spermidine biosynthetic process"/>
    <property type="evidence" value="ECO:0007669"/>
    <property type="project" value="UniProtKB-UniRule"/>
</dbReference>
<dbReference type="InterPro" id="IPR029063">
    <property type="entry name" value="SAM-dependent_MTases_sf"/>
</dbReference>
<dbReference type="Proteomes" id="UP000255103">
    <property type="component" value="Unassembled WGS sequence"/>
</dbReference>
<evidence type="ECO:0000256" key="4">
    <source>
        <dbReference type="ARBA" id="ARBA00023115"/>
    </source>
</evidence>
<evidence type="ECO:0000256" key="5">
    <source>
        <dbReference type="HAMAP-Rule" id="MF_00198"/>
    </source>
</evidence>
<evidence type="ECO:0000259" key="7">
    <source>
        <dbReference type="PROSITE" id="PS51006"/>
    </source>
</evidence>
<comment type="pathway">
    <text evidence="5">Amine and polyamine biosynthesis; spermidine biosynthesis; spermidine from putrescine: step 1/1.</text>
</comment>
<dbReference type="EC" id="2.5.1.16" evidence="5"/>
<evidence type="ECO:0000256" key="6">
    <source>
        <dbReference type="PROSITE-ProRule" id="PRU00354"/>
    </source>
</evidence>
<dbReference type="Gene3D" id="3.40.50.150">
    <property type="entry name" value="Vaccinia Virus protein VP39"/>
    <property type="match status" value="1"/>
</dbReference>
<organism evidence="8 11">
    <name type="scientific">Helicobacter cinaedi</name>
    <dbReference type="NCBI Taxonomy" id="213"/>
    <lineage>
        <taxon>Bacteria</taxon>
        <taxon>Pseudomonadati</taxon>
        <taxon>Campylobacterota</taxon>
        <taxon>Epsilonproteobacteria</taxon>
        <taxon>Campylobacterales</taxon>
        <taxon>Helicobacteraceae</taxon>
        <taxon>Helicobacter</taxon>
    </lineage>
</organism>
<accession>A0A377JPD1</accession>
<dbReference type="PANTHER" id="PTHR11558:SF11">
    <property type="entry name" value="SPERMIDINE SYNTHASE"/>
    <property type="match status" value="1"/>
</dbReference>
<keyword evidence="3 5" id="KW-0745">Spermidine biosynthesis</keyword>
<evidence type="ECO:0000313" key="9">
    <source>
        <dbReference type="EMBL" id="STP10832.1"/>
    </source>
</evidence>